<dbReference type="OrthoDB" id="6021377at2759"/>
<keyword evidence="6" id="KW-1185">Reference proteome</keyword>
<proteinExistence type="predicted"/>
<feature type="region of interest" description="Disordered" evidence="2">
    <location>
        <begin position="29"/>
        <end position="75"/>
    </location>
</feature>
<accession>A0A8C5YZ00</accession>
<protein>
    <recommendedName>
        <fullName evidence="4">Apoptosis regulator Bcl-2 family BH4 domain-containing protein</fullName>
    </recommendedName>
</protein>
<evidence type="ECO:0000256" key="3">
    <source>
        <dbReference type="SAM" id="Phobius"/>
    </source>
</evidence>
<gene>
    <name evidence="5" type="primary">LOC107153030</name>
</gene>
<feature type="domain" description="Apoptosis regulator Bcl-2 family BH4" evidence="4">
    <location>
        <begin position="5"/>
        <end position="24"/>
    </location>
</feature>
<evidence type="ECO:0000256" key="2">
    <source>
        <dbReference type="SAM" id="MobiDB-lite"/>
    </source>
</evidence>
<reference evidence="5" key="1">
    <citation type="submission" date="2025-08" db="UniProtKB">
        <authorList>
            <consortium name="Ensembl"/>
        </authorList>
    </citation>
    <scope>IDENTIFICATION</scope>
</reference>
<name>A0A8C5YZ00_MARMA</name>
<dbReference type="PROSITE" id="PS50063">
    <property type="entry name" value="BH4_2"/>
    <property type="match status" value="1"/>
</dbReference>
<keyword evidence="3" id="KW-0472">Membrane</keyword>
<dbReference type="Ensembl" id="ENSMMMT00000007052.1">
    <property type="protein sequence ID" value="ENSMMMP00000006210.1"/>
    <property type="gene ID" value="ENSMMMG00000005575.1"/>
</dbReference>
<keyword evidence="3" id="KW-0812">Transmembrane</keyword>
<dbReference type="KEGG" id="mmma:107153030"/>
<dbReference type="SMART" id="SM00265">
    <property type="entry name" value="BH4"/>
    <property type="match status" value="1"/>
</dbReference>
<dbReference type="PRINTS" id="PR01864">
    <property type="entry name" value="APOPREGBCLX"/>
</dbReference>
<dbReference type="SUPFAM" id="SSF56854">
    <property type="entry name" value="Bcl-2 inhibitors of programmed cell death"/>
    <property type="match status" value="1"/>
</dbReference>
<sequence length="172" mass="19540">MSQRNVELVINFLSYTLFQKGYSWSQFSHEEENHLQGPERAESEEGPSNATNSNPSRHQGDSPMVSGAAGHNRSLDAPNVVPMVAVKQALREAGDNLYQQAFHDLTAELRLTPQTAHHTFEQDHCCWDTFVKHHVNNAAVNSWMRQESFNYYFLMGMTVAGVVLLGWLFSWK</sequence>
<dbReference type="AlphaFoldDB" id="A0A8C5YZ00"/>
<dbReference type="GO" id="GO:0006915">
    <property type="term" value="P:apoptotic process"/>
    <property type="evidence" value="ECO:0007669"/>
    <property type="project" value="UniProtKB-UniRule"/>
</dbReference>
<dbReference type="InterPro" id="IPR003093">
    <property type="entry name" value="Bcl2_BH4"/>
</dbReference>
<dbReference type="Pfam" id="PF02180">
    <property type="entry name" value="BH4"/>
    <property type="match status" value="1"/>
</dbReference>
<keyword evidence="3" id="KW-1133">Transmembrane helix</keyword>
<dbReference type="Gene3D" id="1.10.437.10">
    <property type="entry name" value="Blc2-like"/>
    <property type="match status" value="1"/>
</dbReference>
<evidence type="ECO:0000256" key="1">
    <source>
        <dbReference type="PROSITE-ProRule" id="PRU00025"/>
    </source>
</evidence>
<organism evidence="5 6">
    <name type="scientific">Marmota marmota marmota</name>
    <name type="common">Alpine marmot</name>
    <dbReference type="NCBI Taxonomy" id="9994"/>
    <lineage>
        <taxon>Eukaryota</taxon>
        <taxon>Metazoa</taxon>
        <taxon>Chordata</taxon>
        <taxon>Craniata</taxon>
        <taxon>Vertebrata</taxon>
        <taxon>Euteleostomi</taxon>
        <taxon>Mammalia</taxon>
        <taxon>Eutheria</taxon>
        <taxon>Euarchontoglires</taxon>
        <taxon>Glires</taxon>
        <taxon>Rodentia</taxon>
        <taxon>Sciuromorpha</taxon>
        <taxon>Sciuridae</taxon>
        <taxon>Xerinae</taxon>
        <taxon>Marmotini</taxon>
        <taxon>Marmota</taxon>
    </lineage>
</organism>
<evidence type="ECO:0000313" key="6">
    <source>
        <dbReference type="Proteomes" id="UP000694407"/>
    </source>
</evidence>
<reference evidence="5" key="2">
    <citation type="submission" date="2025-09" db="UniProtKB">
        <authorList>
            <consortium name="Ensembl"/>
        </authorList>
    </citation>
    <scope>IDENTIFICATION</scope>
</reference>
<evidence type="ECO:0000313" key="5">
    <source>
        <dbReference type="Ensembl" id="ENSMMMP00000006210.1"/>
    </source>
</evidence>
<dbReference type="GeneTree" id="ENSGT00960000189459"/>
<feature type="compositionally biased region" description="Polar residues" evidence="2">
    <location>
        <begin position="46"/>
        <end position="57"/>
    </location>
</feature>
<dbReference type="GeneID" id="107153030"/>
<keyword evidence="1" id="KW-0053">Apoptosis</keyword>
<evidence type="ECO:0000259" key="4">
    <source>
        <dbReference type="PROSITE" id="PS50063"/>
    </source>
</evidence>
<dbReference type="InterPro" id="IPR036834">
    <property type="entry name" value="Bcl-2-like_sf"/>
</dbReference>
<dbReference type="Proteomes" id="UP000694407">
    <property type="component" value="Unplaced"/>
</dbReference>
<feature type="transmembrane region" description="Helical" evidence="3">
    <location>
        <begin position="151"/>
        <end position="169"/>
    </location>
</feature>
<feature type="compositionally biased region" description="Basic and acidic residues" evidence="2">
    <location>
        <begin position="29"/>
        <end position="43"/>
    </location>
</feature>
<dbReference type="GO" id="GO:0042981">
    <property type="term" value="P:regulation of apoptotic process"/>
    <property type="evidence" value="ECO:0007669"/>
    <property type="project" value="InterPro"/>
</dbReference>
<dbReference type="InterPro" id="IPR013279">
    <property type="entry name" value="Apop_reg_BclX"/>
</dbReference>
<dbReference type="RefSeq" id="XP_048653012.1">
    <property type="nucleotide sequence ID" value="XM_048797055.1"/>
</dbReference>
<feature type="short sequence motif" description="BH4" evidence="1">
    <location>
        <begin position="5"/>
        <end position="24"/>
    </location>
</feature>